<keyword evidence="4" id="KW-1185">Reference proteome</keyword>
<dbReference type="EMBL" id="OKQU01000001">
    <property type="protein sequence ID" value="SPE06680.1"/>
    <property type="molecule type" value="Genomic_DNA"/>
</dbReference>
<sequence length="66" mass="7679">MTMYKAVGWHSQNEYMAGNSIADVMRKLQKEYPAPRRTSRGLSTQQIYSEPLRIIDETGKDKQYLP</sequence>
<evidence type="ECO:0000313" key="1">
    <source>
        <dbReference type="EMBL" id="SPD91455.1"/>
    </source>
</evidence>
<organism evidence="2 3">
    <name type="scientific">Leuconostoc suionicum</name>
    <dbReference type="NCBI Taxonomy" id="1511761"/>
    <lineage>
        <taxon>Bacteria</taxon>
        <taxon>Bacillati</taxon>
        <taxon>Bacillota</taxon>
        <taxon>Bacilli</taxon>
        <taxon>Lactobacillales</taxon>
        <taxon>Lactobacillaceae</taxon>
        <taxon>Leuconostoc</taxon>
    </lineage>
</organism>
<dbReference type="Proteomes" id="UP000239237">
    <property type="component" value="Unassembled WGS sequence"/>
</dbReference>
<evidence type="ECO:0000313" key="2">
    <source>
        <dbReference type="EMBL" id="SPE06680.1"/>
    </source>
</evidence>
<dbReference type="Proteomes" id="UP000237923">
    <property type="component" value="Unassembled WGS sequence"/>
</dbReference>
<reference evidence="1 4" key="2">
    <citation type="submission" date="2018-02" db="EMBL/GenBank/DDBJ databases">
        <authorList>
            <person name="Rodrigo-Torres L."/>
            <person name="Arahal R. D."/>
            <person name="Lucena T."/>
        </authorList>
    </citation>
    <scope>NUCLEOTIDE SEQUENCE [LARGE SCALE GENOMIC DNA]</scope>
    <source>
        <strain evidence="1 4">CECT 8486</strain>
    </source>
</reference>
<dbReference type="EMBL" id="OKQR01000001">
    <property type="protein sequence ID" value="SPD91455.1"/>
    <property type="molecule type" value="Genomic_DNA"/>
</dbReference>
<gene>
    <name evidence="1" type="ORF">LES8486_00435</name>
    <name evidence="2" type="ORF">LES9216_00582</name>
</gene>
<evidence type="ECO:0000313" key="4">
    <source>
        <dbReference type="Proteomes" id="UP000239237"/>
    </source>
</evidence>
<dbReference type="AlphaFoldDB" id="A0A2N9K8H4"/>
<accession>A0A2N9K8H4</accession>
<protein>
    <submittedName>
        <fullName evidence="2">Uncharacterized protein</fullName>
    </submittedName>
</protein>
<proteinExistence type="predicted"/>
<evidence type="ECO:0000313" key="3">
    <source>
        <dbReference type="Proteomes" id="UP000237923"/>
    </source>
</evidence>
<reference evidence="2 3" key="1">
    <citation type="submission" date="2018-02" db="EMBL/GenBank/DDBJ databases">
        <authorList>
            <person name="Cohen D.B."/>
            <person name="Kent A.D."/>
        </authorList>
    </citation>
    <scope>NUCLEOTIDE SEQUENCE [LARGE SCALE GENOMIC DNA]</scope>
    <source>
        <strain evidence="2 3">CECT 9216</strain>
    </source>
</reference>
<name>A0A2N9K8H4_9LACO</name>